<dbReference type="EMBL" id="VDEP01000175">
    <property type="protein sequence ID" value="KAA1125758.1"/>
    <property type="molecule type" value="Genomic_DNA"/>
</dbReference>
<evidence type="ECO:0000256" key="1">
    <source>
        <dbReference type="SAM" id="MobiDB-lite"/>
    </source>
</evidence>
<dbReference type="Proteomes" id="UP000324748">
    <property type="component" value="Unassembled WGS sequence"/>
</dbReference>
<evidence type="ECO:0000313" key="4">
    <source>
        <dbReference type="Proteomes" id="UP000324748"/>
    </source>
</evidence>
<name>A0A5B0RKW5_PUCGR</name>
<feature type="compositionally biased region" description="Basic and acidic residues" evidence="1">
    <location>
        <begin position="51"/>
        <end position="67"/>
    </location>
</feature>
<evidence type="ECO:0000313" key="3">
    <source>
        <dbReference type="EMBL" id="KAA1125758.1"/>
    </source>
</evidence>
<reference evidence="4 5" key="1">
    <citation type="submission" date="2019-05" db="EMBL/GenBank/DDBJ databases">
        <title>Emergence of the Ug99 lineage of the wheat stem rust pathogen through somatic hybridization.</title>
        <authorList>
            <person name="Li F."/>
            <person name="Upadhyaya N.M."/>
            <person name="Sperschneider J."/>
            <person name="Matny O."/>
            <person name="Nguyen-Phuc H."/>
            <person name="Mago R."/>
            <person name="Raley C."/>
            <person name="Miller M.E."/>
            <person name="Silverstein K.A.T."/>
            <person name="Henningsen E."/>
            <person name="Hirsch C.D."/>
            <person name="Visser B."/>
            <person name="Pretorius Z.A."/>
            <person name="Steffenson B.J."/>
            <person name="Schwessinger B."/>
            <person name="Dodds P.N."/>
            <person name="Figueroa M."/>
        </authorList>
    </citation>
    <scope>NUCLEOTIDE SEQUENCE [LARGE SCALE GENOMIC DNA]</scope>
    <source>
        <strain evidence="2">21-0</strain>
        <strain evidence="3 5">Ug99</strain>
    </source>
</reference>
<protein>
    <submittedName>
        <fullName evidence="3">Uncharacterized protein</fullName>
    </submittedName>
</protein>
<comment type="caution">
    <text evidence="3">The sequence shown here is derived from an EMBL/GenBank/DDBJ whole genome shotgun (WGS) entry which is preliminary data.</text>
</comment>
<evidence type="ECO:0000313" key="5">
    <source>
        <dbReference type="Proteomes" id="UP000325313"/>
    </source>
</evidence>
<dbReference type="Proteomes" id="UP000325313">
    <property type="component" value="Unassembled WGS sequence"/>
</dbReference>
<organism evidence="3 5">
    <name type="scientific">Puccinia graminis f. sp. tritici</name>
    <dbReference type="NCBI Taxonomy" id="56615"/>
    <lineage>
        <taxon>Eukaryota</taxon>
        <taxon>Fungi</taxon>
        <taxon>Dikarya</taxon>
        <taxon>Basidiomycota</taxon>
        <taxon>Pucciniomycotina</taxon>
        <taxon>Pucciniomycetes</taxon>
        <taxon>Pucciniales</taxon>
        <taxon>Pucciniaceae</taxon>
        <taxon>Puccinia</taxon>
    </lineage>
</organism>
<accession>A0A5B0RKW5</accession>
<evidence type="ECO:0000313" key="2">
    <source>
        <dbReference type="EMBL" id="KAA1070714.1"/>
    </source>
</evidence>
<feature type="region of interest" description="Disordered" evidence="1">
    <location>
        <begin position="39"/>
        <end position="67"/>
    </location>
</feature>
<dbReference type="EMBL" id="VSWC01000171">
    <property type="protein sequence ID" value="KAA1070714.1"/>
    <property type="molecule type" value="Genomic_DNA"/>
</dbReference>
<dbReference type="AlphaFoldDB" id="A0A5B0RKW5"/>
<sequence length="67" mass="7544">MSLKIAVWGAAPHQKSPLVSLGYARREFCFFVPALLLSSSNRPPPHIIYSQEKKERGRLTSPHDKTP</sequence>
<proteinExistence type="predicted"/>
<gene>
    <name evidence="2" type="ORF">PGT21_021933</name>
    <name evidence="3" type="ORF">PGTUg99_015015</name>
</gene>
<keyword evidence="4" id="KW-1185">Reference proteome</keyword>